<dbReference type="Proteomes" id="UP001501231">
    <property type="component" value="Unassembled WGS sequence"/>
</dbReference>
<evidence type="ECO:0000313" key="3">
    <source>
        <dbReference type="Proteomes" id="UP001501231"/>
    </source>
</evidence>
<reference evidence="2 3" key="1">
    <citation type="journal article" date="2019" name="Int. J. Syst. Evol. Microbiol.">
        <title>The Global Catalogue of Microorganisms (GCM) 10K type strain sequencing project: providing services to taxonomists for standard genome sequencing and annotation.</title>
        <authorList>
            <consortium name="The Broad Institute Genomics Platform"/>
            <consortium name="The Broad Institute Genome Sequencing Center for Infectious Disease"/>
            <person name="Wu L."/>
            <person name="Ma J."/>
        </authorList>
    </citation>
    <scope>NUCLEOTIDE SEQUENCE [LARGE SCALE GENOMIC DNA]</scope>
    <source>
        <strain evidence="2 3">JCM 3325</strain>
    </source>
</reference>
<feature type="region of interest" description="Disordered" evidence="1">
    <location>
        <begin position="20"/>
        <end position="82"/>
    </location>
</feature>
<organism evidence="2 3">
    <name type="scientific">Actinomadura vinacea</name>
    <dbReference type="NCBI Taxonomy" id="115336"/>
    <lineage>
        <taxon>Bacteria</taxon>
        <taxon>Bacillati</taxon>
        <taxon>Actinomycetota</taxon>
        <taxon>Actinomycetes</taxon>
        <taxon>Streptosporangiales</taxon>
        <taxon>Thermomonosporaceae</taxon>
        <taxon>Actinomadura</taxon>
    </lineage>
</organism>
<accession>A0ABN3KIS3</accession>
<dbReference type="EMBL" id="BAAARW010000048">
    <property type="protein sequence ID" value="GAA2458326.1"/>
    <property type="molecule type" value="Genomic_DNA"/>
</dbReference>
<gene>
    <name evidence="2" type="ORF">GCM10010191_92790</name>
</gene>
<comment type="caution">
    <text evidence="2">The sequence shown here is derived from an EMBL/GenBank/DDBJ whole genome shotgun (WGS) entry which is preliminary data.</text>
</comment>
<proteinExistence type="predicted"/>
<evidence type="ECO:0000256" key="1">
    <source>
        <dbReference type="SAM" id="MobiDB-lite"/>
    </source>
</evidence>
<protein>
    <submittedName>
        <fullName evidence="2">Uncharacterized protein</fullName>
    </submittedName>
</protein>
<evidence type="ECO:0000313" key="2">
    <source>
        <dbReference type="EMBL" id="GAA2458326.1"/>
    </source>
</evidence>
<name>A0ABN3KIS3_9ACTN</name>
<feature type="compositionally biased region" description="Low complexity" evidence="1">
    <location>
        <begin position="64"/>
        <end position="73"/>
    </location>
</feature>
<keyword evidence="3" id="KW-1185">Reference proteome</keyword>
<sequence length="82" mass="8321">MAYVMAGNYPRAGISLRRAMARPHGVAGTSRPPRPAPPATSTSRLSNGAFQRAPGMPPHPAATPAPASGSARPHGALTAQGR</sequence>